<dbReference type="OrthoDB" id="5410952at2759"/>
<feature type="compositionally biased region" description="Low complexity" evidence="1">
    <location>
        <begin position="122"/>
        <end position="155"/>
    </location>
</feature>
<dbReference type="Proteomes" id="UP000664534">
    <property type="component" value="Unassembled WGS sequence"/>
</dbReference>
<keyword evidence="3" id="KW-1185">Reference proteome</keyword>
<dbReference type="AlphaFoldDB" id="A0A8H3FNG9"/>
<organism evidence="2 3">
    <name type="scientific">Imshaugia aleurites</name>
    <dbReference type="NCBI Taxonomy" id="172621"/>
    <lineage>
        <taxon>Eukaryota</taxon>
        <taxon>Fungi</taxon>
        <taxon>Dikarya</taxon>
        <taxon>Ascomycota</taxon>
        <taxon>Pezizomycotina</taxon>
        <taxon>Lecanoromycetes</taxon>
        <taxon>OSLEUM clade</taxon>
        <taxon>Lecanoromycetidae</taxon>
        <taxon>Lecanorales</taxon>
        <taxon>Lecanorineae</taxon>
        <taxon>Parmeliaceae</taxon>
        <taxon>Imshaugia</taxon>
    </lineage>
</organism>
<sequence>MPSLAARSRIPVRVNDSVVPAAASRQAVNTADDIATLLSAMSISKPTIVKPTSASPSTSHASRSKLHITTAISATKDCPPLRQHRQRSLANIAPSANSASVLDRIAERRQRVIANLAPGPKRSTPSVRVTPTSTFKSSSTSSRVPSSTTTTAAPVSIAQPSSTSSAAAIPVAVPVAAPVAAPVALPVADDVAAVPAPVNPAIVPTPRQYVWLTVQMPENYRQNTPGKRGHIERIVEISDRVWDSDSLIPSAFTSRKPRARVPGRFKPATIPLTRTPVPHHLSSVFLPHTVSQLPSHFAQVYLPPRLRSDNIRGTSDYCPARPHFPMPRGAYGYGILYKGRTCSCCEVDGDIPLRVFNIPPNQWATTPAESGVDLNPPRRVRNKKVRFAEDLLHVFPGSRDPEASFVYKGTSKDTTTRAQDFPEGFPLYKDHGRGR</sequence>
<evidence type="ECO:0000313" key="2">
    <source>
        <dbReference type="EMBL" id="CAF9928287.1"/>
    </source>
</evidence>
<feature type="region of interest" description="Disordered" evidence="1">
    <location>
        <begin position="414"/>
        <end position="435"/>
    </location>
</feature>
<evidence type="ECO:0000256" key="1">
    <source>
        <dbReference type="SAM" id="MobiDB-lite"/>
    </source>
</evidence>
<gene>
    <name evidence="2" type="ORF">IMSHALPRED_007429</name>
</gene>
<accession>A0A8H3FNG9</accession>
<dbReference type="EMBL" id="CAJPDT010000049">
    <property type="protein sequence ID" value="CAF9928287.1"/>
    <property type="molecule type" value="Genomic_DNA"/>
</dbReference>
<comment type="caution">
    <text evidence="2">The sequence shown here is derived from an EMBL/GenBank/DDBJ whole genome shotgun (WGS) entry which is preliminary data.</text>
</comment>
<proteinExistence type="predicted"/>
<protein>
    <submittedName>
        <fullName evidence="2">Uncharacterized protein</fullName>
    </submittedName>
</protein>
<evidence type="ECO:0000313" key="3">
    <source>
        <dbReference type="Proteomes" id="UP000664534"/>
    </source>
</evidence>
<feature type="region of interest" description="Disordered" evidence="1">
    <location>
        <begin position="117"/>
        <end position="155"/>
    </location>
</feature>
<reference evidence="2" key="1">
    <citation type="submission" date="2021-03" db="EMBL/GenBank/DDBJ databases">
        <authorList>
            <person name="Tagirdzhanova G."/>
        </authorList>
    </citation>
    <scope>NUCLEOTIDE SEQUENCE</scope>
</reference>
<name>A0A8H3FNG9_9LECA</name>